<dbReference type="InterPro" id="IPR035979">
    <property type="entry name" value="RBD_domain_sf"/>
</dbReference>
<dbReference type="GO" id="GO:0003676">
    <property type="term" value="F:nucleic acid binding"/>
    <property type="evidence" value="ECO:0007669"/>
    <property type="project" value="InterPro"/>
</dbReference>
<name>A0AAP0RP25_LIQFO</name>
<evidence type="ECO:0000256" key="1">
    <source>
        <dbReference type="SAM" id="MobiDB-lite"/>
    </source>
</evidence>
<comment type="caution">
    <text evidence="2">The sequence shown here is derived from an EMBL/GenBank/DDBJ whole genome shotgun (WGS) entry which is preliminary data.</text>
</comment>
<evidence type="ECO:0000313" key="2">
    <source>
        <dbReference type="EMBL" id="KAK9281400.1"/>
    </source>
</evidence>
<dbReference type="Proteomes" id="UP001415857">
    <property type="component" value="Unassembled WGS sequence"/>
</dbReference>
<accession>A0AAP0RP25</accession>
<feature type="compositionally biased region" description="Polar residues" evidence="1">
    <location>
        <begin position="134"/>
        <end position="150"/>
    </location>
</feature>
<protein>
    <submittedName>
        <fullName evidence="2">Uncharacterized protein</fullName>
    </submittedName>
</protein>
<keyword evidence="3" id="KW-1185">Reference proteome</keyword>
<dbReference type="EMBL" id="JBBPBK010000007">
    <property type="protein sequence ID" value="KAK9281400.1"/>
    <property type="molecule type" value="Genomic_DNA"/>
</dbReference>
<reference evidence="2 3" key="1">
    <citation type="journal article" date="2024" name="Plant J.">
        <title>Genome sequences and population genomics reveal climatic adaptation and genomic divergence between two closely related sweetgum species.</title>
        <authorList>
            <person name="Xu W.Q."/>
            <person name="Ren C.Q."/>
            <person name="Zhang X.Y."/>
            <person name="Comes H.P."/>
            <person name="Liu X.H."/>
            <person name="Li Y.G."/>
            <person name="Kettle C.J."/>
            <person name="Jalonen R."/>
            <person name="Gaisberger H."/>
            <person name="Ma Y.Z."/>
            <person name="Qiu Y.X."/>
        </authorList>
    </citation>
    <scope>NUCLEOTIDE SEQUENCE [LARGE SCALE GENOMIC DNA]</scope>
    <source>
        <strain evidence="2">Hangzhou</strain>
    </source>
</reference>
<gene>
    <name evidence="2" type="ORF">L1049_004300</name>
</gene>
<organism evidence="2 3">
    <name type="scientific">Liquidambar formosana</name>
    <name type="common">Formosan gum</name>
    <dbReference type="NCBI Taxonomy" id="63359"/>
    <lineage>
        <taxon>Eukaryota</taxon>
        <taxon>Viridiplantae</taxon>
        <taxon>Streptophyta</taxon>
        <taxon>Embryophyta</taxon>
        <taxon>Tracheophyta</taxon>
        <taxon>Spermatophyta</taxon>
        <taxon>Magnoliopsida</taxon>
        <taxon>eudicotyledons</taxon>
        <taxon>Gunneridae</taxon>
        <taxon>Pentapetalae</taxon>
        <taxon>Saxifragales</taxon>
        <taxon>Altingiaceae</taxon>
        <taxon>Liquidambar</taxon>
    </lineage>
</organism>
<feature type="region of interest" description="Disordered" evidence="1">
    <location>
        <begin position="120"/>
        <end position="153"/>
    </location>
</feature>
<sequence length="398" mass="43954">MAPATTATKMKSRLLRASICTFLTGKKGEHGIISVKPKATFFNFHGHSYRSICYRRTLANCQLQGIRSQESLHSSSDEDDDFAELGLPLLQGGSTVLKLTTKKPEKLSQGGSTVLKLMTEKSEHFKKTDPARKASSSTSLHAESNPTSTDIRLKQGNPIPGLHLKFENDSEVPRLNVNSKTASNCKNSSSITIENIPSVINLPQLKEAISIFGKITNASMRTVPNELDCCDVVFESVESSSRAVSVGGITVRSFYLPIRPLHVPETVTIRISNISTETDDSEIHFMCKSYCHLDGLVRKKDDVVDALFSVKDNSETQSILNKLNHTIIDDSQWSAHVLPRDSASEVMSSNGDVQSRLAELRRQFCIKELYLEDLEALHFALVHLEGHPAANSRKSNDD</sequence>
<evidence type="ECO:0000313" key="3">
    <source>
        <dbReference type="Proteomes" id="UP001415857"/>
    </source>
</evidence>
<proteinExistence type="predicted"/>
<feature type="compositionally biased region" description="Basic and acidic residues" evidence="1">
    <location>
        <begin position="120"/>
        <end position="132"/>
    </location>
</feature>
<dbReference type="SUPFAM" id="SSF54928">
    <property type="entry name" value="RNA-binding domain, RBD"/>
    <property type="match status" value="1"/>
</dbReference>
<dbReference type="AlphaFoldDB" id="A0AAP0RP25"/>